<reference evidence="4" key="1">
    <citation type="submission" date="2016-11" db="UniProtKB">
        <authorList>
            <consortium name="WormBaseParasite"/>
        </authorList>
    </citation>
    <scope>IDENTIFICATION</scope>
</reference>
<accession>A0A1I7Z0L3</accession>
<dbReference type="Proteomes" id="UP000095287">
    <property type="component" value="Unplaced"/>
</dbReference>
<name>A0A1I7Z0L3_9BILA</name>
<evidence type="ECO:0000313" key="3">
    <source>
        <dbReference type="Proteomes" id="UP000095287"/>
    </source>
</evidence>
<dbReference type="WBParaSite" id="L893_g21575.t1">
    <property type="protein sequence ID" value="L893_g21575.t1"/>
    <property type="gene ID" value="L893_g21575"/>
</dbReference>
<dbReference type="AlphaFoldDB" id="A0A1I7Z0L3"/>
<organism evidence="3 4">
    <name type="scientific">Steinernema glaseri</name>
    <dbReference type="NCBI Taxonomy" id="37863"/>
    <lineage>
        <taxon>Eukaryota</taxon>
        <taxon>Metazoa</taxon>
        <taxon>Ecdysozoa</taxon>
        <taxon>Nematoda</taxon>
        <taxon>Chromadorea</taxon>
        <taxon>Rhabditida</taxon>
        <taxon>Tylenchina</taxon>
        <taxon>Panagrolaimomorpha</taxon>
        <taxon>Strongyloidoidea</taxon>
        <taxon>Steinernematidae</taxon>
        <taxon>Steinernema</taxon>
    </lineage>
</organism>
<feature type="region of interest" description="Disordered" evidence="1">
    <location>
        <begin position="89"/>
        <end position="123"/>
    </location>
</feature>
<feature type="transmembrane region" description="Helical" evidence="2">
    <location>
        <begin position="12"/>
        <end position="33"/>
    </location>
</feature>
<keyword evidence="2" id="KW-0472">Membrane</keyword>
<evidence type="ECO:0000313" key="4">
    <source>
        <dbReference type="WBParaSite" id="L893_g21575.t1"/>
    </source>
</evidence>
<sequence length="123" mass="13633">MLLTAKEVYPRRLYLLLLQISFVSSFFPCKAYVHRSSIFFLKRTKNYRPAVRGMDGAGYHMCLLDAVICLGLKEANQLCYEKEREMTSASNPGVAAEGPTTHKRDSPCGGVQGGSLELGLTIQ</sequence>
<keyword evidence="2" id="KW-0812">Transmembrane</keyword>
<evidence type="ECO:0000256" key="1">
    <source>
        <dbReference type="SAM" id="MobiDB-lite"/>
    </source>
</evidence>
<keyword evidence="2" id="KW-1133">Transmembrane helix</keyword>
<evidence type="ECO:0000256" key="2">
    <source>
        <dbReference type="SAM" id="Phobius"/>
    </source>
</evidence>
<keyword evidence="3" id="KW-1185">Reference proteome</keyword>
<protein>
    <submittedName>
        <fullName evidence="4">Secreted protein</fullName>
    </submittedName>
</protein>
<proteinExistence type="predicted"/>